<gene>
    <name evidence="1" type="ORF">I4J89_27600</name>
</gene>
<sequence length="202" mass="21524">MADRLDELVEAAGPLLDRVDSVLSVVGAPEGHRVWAELRRVRLLPGDAVRAVCDLRPDAVLESMPELRDYTRAYADLADALPVADTWSGEAAEAYEQARRRAAVHLNGGPDSLGHRMGATADLGDALAEWMRRTRGDLAMALAEVLGSAEAVTLSAGELTPDEEASAAAEVAALLLRTVADNYDRGEQLLDESAALQNALLV</sequence>
<reference evidence="1" key="1">
    <citation type="submission" date="2020-11" db="EMBL/GenBank/DDBJ databases">
        <title>Isolation and identification of active actinomycetes.</title>
        <authorList>
            <person name="Sun X."/>
        </authorList>
    </citation>
    <scope>NUCLEOTIDE SEQUENCE</scope>
    <source>
        <strain evidence="1">NEAU-A11</strain>
    </source>
</reference>
<dbReference type="AlphaFoldDB" id="A0A931C856"/>
<name>A0A931C856_9ACTN</name>
<dbReference type="EMBL" id="JADQTO010000014">
    <property type="protein sequence ID" value="MBG0565224.1"/>
    <property type="molecule type" value="Genomic_DNA"/>
</dbReference>
<dbReference type="RefSeq" id="WP_196417001.1">
    <property type="nucleotide sequence ID" value="NZ_JADQTO010000014.1"/>
</dbReference>
<organism evidence="1 2">
    <name type="scientific">Actinoplanes aureus</name>
    <dbReference type="NCBI Taxonomy" id="2792083"/>
    <lineage>
        <taxon>Bacteria</taxon>
        <taxon>Bacillati</taxon>
        <taxon>Actinomycetota</taxon>
        <taxon>Actinomycetes</taxon>
        <taxon>Micromonosporales</taxon>
        <taxon>Micromonosporaceae</taxon>
        <taxon>Actinoplanes</taxon>
    </lineage>
</organism>
<accession>A0A931C856</accession>
<comment type="caution">
    <text evidence="1">The sequence shown here is derived from an EMBL/GenBank/DDBJ whole genome shotgun (WGS) entry which is preliminary data.</text>
</comment>
<protein>
    <submittedName>
        <fullName evidence="1">Uncharacterized protein</fullName>
    </submittedName>
</protein>
<keyword evidence="2" id="KW-1185">Reference proteome</keyword>
<evidence type="ECO:0000313" key="1">
    <source>
        <dbReference type="EMBL" id="MBG0565224.1"/>
    </source>
</evidence>
<dbReference type="Proteomes" id="UP000598146">
    <property type="component" value="Unassembled WGS sequence"/>
</dbReference>
<proteinExistence type="predicted"/>
<evidence type="ECO:0000313" key="2">
    <source>
        <dbReference type="Proteomes" id="UP000598146"/>
    </source>
</evidence>